<evidence type="ECO:0000313" key="2">
    <source>
        <dbReference type="Proteomes" id="UP001642484"/>
    </source>
</evidence>
<keyword evidence="2" id="KW-1185">Reference proteome</keyword>
<gene>
    <name evidence="1" type="ORF">CCMP2556_LOCUS20988</name>
</gene>
<name>A0ABP0LGK7_9DINO</name>
<dbReference type="InterPro" id="IPR013785">
    <property type="entry name" value="Aldolase_TIM"/>
</dbReference>
<dbReference type="Proteomes" id="UP001642484">
    <property type="component" value="Unassembled WGS sequence"/>
</dbReference>
<evidence type="ECO:0008006" key="3">
    <source>
        <dbReference type="Google" id="ProtNLM"/>
    </source>
</evidence>
<dbReference type="InterPro" id="IPR017853">
    <property type="entry name" value="GH"/>
</dbReference>
<sequence>MALSILTRRLLFCFLLIWAGLVIYLFLVHQEQVSHEATKHQQVSWEQRLHLWQHSQRRNNSWAGPCTRCEEGACCWELRNRVLRAEFTDRPYLQWRSFQLTDEALHLPVATFPLFRLLPTTQDFSCSLQGVRRNGSLSLEFDLSCDAGWQVIFRAHLRHEDSHYMRFKVHLVHSEDVVWKGGYRELHLWKLHGSSHVQETKLPQNEEDSDLEDVSGLPVVVQQRFFIAVEHPMAVMTAKATAGPQYQDLTGEIQHLKSLAKPTPEAPWEYSFVIGTFQEASQARRSFLSYLHLERPGRRSPMVHYNSWYDFYSYQDEGFNGGFKDPWPNETLITLLRPDKMSEGRCIQRIQAFGEEMVTKRKTKLDSFLWDDGWDDPHSLWEFDQQRFPRRFDEVAKRAKDFGAGTGVWLSPWGGYGFTQEARVKFGKKQGYETNYNKNIQSEGFSLAGKKYQKAFHETAMRFRREQGVNMFKFDGVAGNPTELAMEMEAMLRTLAQLRNQKSQKDDEEDVWINLTTGTWPSPFFLFWADSIWRGGPDIATRPKDWYGPLKISDRLAILEKRFVPPPLDAIGLDGLTGRQRWIRWRAMVVYILVVKRSTFFPLSQLMIHGVIVASHGDALHWGLSRYDRVDFTQEVWSFVAMGLQLQELYVAPRHMTPEAWDILAEALRWSRQHAAILRDSHWAFGDVSRYEVYCIASWDVQEAKGFLLFHNPQGLSSQSAPFSLDEVLELPKAQGQQIYQVSLVKTAFRPSEEAPSSPRLPGWNCTASFQSDDSSSCRLRSSKMVKITLQPTEVLVLSVGA</sequence>
<proteinExistence type="predicted"/>
<dbReference type="SUPFAM" id="SSF51445">
    <property type="entry name" value="(Trans)glycosidases"/>
    <property type="match status" value="1"/>
</dbReference>
<evidence type="ECO:0000313" key="1">
    <source>
        <dbReference type="EMBL" id="CAK9038305.1"/>
    </source>
</evidence>
<accession>A0ABP0LGK7</accession>
<reference evidence="1 2" key="1">
    <citation type="submission" date="2024-02" db="EMBL/GenBank/DDBJ databases">
        <authorList>
            <person name="Chen Y."/>
            <person name="Shah S."/>
            <person name="Dougan E. K."/>
            <person name="Thang M."/>
            <person name="Chan C."/>
        </authorList>
    </citation>
    <scope>NUCLEOTIDE SEQUENCE [LARGE SCALE GENOMIC DNA]</scope>
</reference>
<comment type="caution">
    <text evidence="1">The sequence shown here is derived from an EMBL/GenBank/DDBJ whole genome shotgun (WGS) entry which is preliminary data.</text>
</comment>
<dbReference type="EMBL" id="CAXAMN010012481">
    <property type="protein sequence ID" value="CAK9038305.1"/>
    <property type="molecule type" value="Genomic_DNA"/>
</dbReference>
<organism evidence="1 2">
    <name type="scientific">Durusdinium trenchii</name>
    <dbReference type="NCBI Taxonomy" id="1381693"/>
    <lineage>
        <taxon>Eukaryota</taxon>
        <taxon>Sar</taxon>
        <taxon>Alveolata</taxon>
        <taxon>Dinophyceae</taxon>
        <taxon>Suessiales</taxon>
        <taxon>Symbiodiniaceae</taxon>
        <taxon>Durusdinium</taxon>
    </lineage>
</organism>
<protein>
    <recommendedName>
        <fullName evidence="3">Alpha-galactosidase</fullName>
    </recommendedName>
</protein>
<dbReference type="Gene3D" id="3.20.20.70">
    <property type="entry name" value="Aldolase class I"/>
    <property type="match status" value="1"/>
</dbReference>